<dbReference type="WBParaSite" id="Hba_18527">
    <property type="protein sequence ID" value="Hba_18527"/>
    <property type="gene ID" value="Hba_18527"/>
</dbReference>
<keyword evidence="1" id="KW-1185">Reference proteome</keyword>
<protein>
    <submittedName>
        <fullName evidence="2">EGF-like domain-containing protein</fullName>
    </submittedName>
</protein>
<name>A0A1I7XMI7_HETBA</name>
<evidence type="ECO:0000313" key="1">
    <source>
        <dbReference type="Proteomes" id="UP000095283"/>
    </source>
</evidence>
<evidence type="ECO:0000313" key="2">
    <source>
        <dbReference type="WBParaSite" id="Hba_18527"/>
    </source>
</evidence>
<reference evidence="2" key="1">
    <citation type="submission" date="2016-11" db="UniProtKB">
        <authorList>
            <consortium name="WormBaseParasite"/>
        </authorList>
    </citation>
    <scope>IDENTIFICATION</scope>
</reference>
<organism evidence="1 2">
    <name type="scientific">Heterorhabditis bacteriophora</name>
    <name type="common">Entomopathogenic nematode worm</name>
    <dbReference type="NCBI Taxonomy" id="37862"/>
    <lineage>
        <taxon>Eukaryota</taxon>
        <taxon>Metazoa</taxon>
        <taxon>Ecdysozoa</taxon>
        <taxon>Nematoda</taxon>
        <taxon>Chromadorea</taxon>
        <taxon>Rhabditida</taxon>
        <taxon>Rhabditina</taxon>
        <taxon>Rhabditomorpha</taxon>
        <taxon>Strongyloidea</taxon>
        <taxon>Heterorhabditidae</taxon>
        <taxon>Heterorhabditis</taxon>
    </lineage>
</organism>
<dbReference type="Proteomes" id="UP000095283">
    <property type="component" value="Unplaced"/>
</dbReference>
<accession>A0A1I7XMI7</accession>
<dbReference type="AlphaFoldDB" id="A0A1I7XMI7"/>
<proteinExistence type="predicted"/>
<sequence>MTNVIIFNPDPTINISHRTCSCSRGWTGGACDVCSTTNCPVKSSVLYILPSTADQEDTNTVVNVYGIEFPKTSSGVYICIFGSLSSEGRRVTSSLVRCPLPVNVTLGRHLFNIAPQGSISVIPNLDVRPPDSVYRINSSIPNLHFDSSRGILEWAEPGLTSVPILLKIREEASKDVEEIILASDTHGQFSYEFTPKKEGKYGAGRGGLLFLAESPGWNGEIVSSVQCDSNRKELFRHYPQPLGTPGVYAIPSSIAIVNQGNKSKTFEVTIYTSGVYLRSPMSIRTADNTQPFFLIATDPDIDKITENSNYHHIKISLGLNVEEEFRNGSIEIVSGREVLLRIPYVYLSMSSDRFDVTLCLRDGTHTYGVFADATIVLSVTNTALGVDYISPLNTSFCITLQAIDIRSIPAEENEVLYMSELKEGHITTLPHVEFSPSSVNSSTESIIVRVKGTMGGLVSLDNVDNSFVRLVSFAFYII</sequence>